<dbReference type="EMBL" id="FUEG01000010">
    <property type="protein sequence ID" value="SJL09386.1"/>
    <property type="molecule type" value="Genomic_DNA"/>
</dbReference>
<organism evidence="3 4">
    <name type="scientific">Armillaria ostoyae</name>
    <name type="common">Armillaria root rot fungus</name>
    <dbReference type="NCBI Taxonomy" id="47428"/>
    <lineage>
        <taxon>Eukaryota</taxon>
        <taxon>Fungi</taxon>
        <taxon>Dikarya</taxon>
        <taxon>Basidiomycota</taxon>
        <taxon>Agaricomycotina</taxon>
        <taxon>Agaricomycetes</taxon>
        <taxon>Agaricomycetidae</taxon>
        <taxon>Agaricales</taxon>
        <taxon>Marasmiineae</taxon>
        <taxon>Physalacriaceae</taxon>
        <taxon>Armillaria</taxon>
    </lineage>
</organism>
<accession>A0A284RKU4</accession>
<evidence type="ECO:0000256" key="1">
    <source>
        <dbReference type="SAM" id="MobiDB-lite"/>
    </source>
</evidence>
<sequence length="451" mass="49804">MALNGWAPGRDPEMPLLVDSHQAARPNNPPPSGATQAGFGGAGNDSGGIHDAFPGFSQRSAGAPGATPVWPVQNLNGWNSVAEELSPLNFPPQTPGWGRQTPDWGATSDSWQGPPAGSWGGGMPGTPHPRQGRAVTPNNGFFSTAWQPPETTSPNTLSQPVGDGWFGAGSRTAKSPFAMPISPSKSFGDGWGNIDNEPPPASATLPMPHSPLTEDGYRMKRSLTWGPTVGKKKLKSRKWYPHGDIDEWNPAQRPRDWRADFEMRPSFIKLSLSKNRSDVQESNDPERRILHGLLAYDAHAPSIHLDLRTNPFTQPAMFSHLGRAYNQIDLMQIATNPPAPFMRLYHARYPWYVDVYASNPNGVTIYDILMQLHVQMMMAIESRHYYCQDVRSKEREMLGAAYTSRCHGDKEIMTRGVVRVDFLGMEGRLLLQGLVRGRNGMWEMKIAKIDS</sequence>
<evidence type="ECO:0000313" key="4">
    <source>
        <dbReference type="Proteomes" id="UP000219338"/>
    </source>
</evidence>
<dbReference type="Pfam" id="PF20415">
    <property type="entry name" value="DUF6699"/>
    <property type="match status" value="1"/>
</dbReference>
<dbReference type="AlphaFoldDB" id="A0A284RKU4"/>
<protein>
    <recommendedName>
        <fullName evidence="2">DUF6699 domain-containing protein</fullName>
    </recommendedName>
</protein>
<dbReference type="STRING" id="47428.A0A284RKU4"/>
<evidence type="ECO:0000313" key="3">
    <source>
        <dbReference type="EMBL" id="SJL09386.1"/>
    </source>
</evidence>
<dbReference type="OMA" id="HPRLPWY"/>
<dbReference type="OrthoDB" id="3265169at2759"/>
<dbReference type="InterPro" id="IPR046522">
    <property type="entry name" value="DUF6699"/>
</dbReference>
<feature type="domain" description="DUF6699" evidence="2">
    <location>
        <begin position="303"/>
        <end position="440"/>
    </location>
</feature>
<keyword evidence="4" id="KW-1185">Reference proteome</keyword>
<proteinExistence type="predicted"/>
<evidence type="ECO:0000259" key="2">
    <source>
        <dbReference type="Pfam" id="PF20415"/>
    </source>
</evidence>
<dbReference type="Proteomes" id="UP000219338">
    <property type="component" value="Unassembled WGS sequence"/>
</dbReference>
<reference evidence="4" key="1">
    <citation type="journal article" date="2017" name="Nat. Ecol. Evol.">
        <title>Genome expansion and lineage-specific genetic innovations in the forest pathogenic fungi Armillaria.</title>
        <authorList>
            <person name="Sipos G."/>
            <person name="Prasanna A.N."/>
            <person name="Walter M.C."/>
            <person name="O'Connor E."/>
            <person name="Balint B."/>
            <person name="Krizsan K."/>
            <person name="Kiss B."/>
            <person name="Hess J."/>
            <person name="Varga T."/>
            <person name="Slot J."/>
            <person name="Riley R."/>
            <person name="Boka B."/>
            <person name="Rigling D."/>
            <person name="Barry K."/>
            <person name="Lee J."/>
            <person name="Mihaltcheva S."/>
            <person name="LaButti K."/>
            <person name="Lipzen A."/>
            <person name="Waldron R."/>
            <person name="Moloney N.M."/>
            <person name="Sperisen C."/>
            <person name="Kredics L."/>
            <person name="Vagvoelgyi C."/>
            <person name="Patrignani A."/>
            <person name="Fitzpatrick D."/>
            <person name="Nagy I."/>
            <person name="Doyle S."/>
            <person name="Anderson J.B."/>
            <person name="Grigoriev I.V."/>
            <person name="Gueldener U."/>
            <person name="Muensterkoetter M."/>
            <person name="Nagy L.G."/>
        </authorList>
    </citation>
    <scope>NUCLEOTIDE SEQUENCE [LARGE SCALE GENOMIC DNA]</scope>
    <source>
        <strain evidence="4">C18/9</strain>
    </source>
</reference>
<gene>
    <name evidence="3" type="ORF">ARMOST_12764</name>
</gene>
<name>A0A284RKU4_ARMOS</name>
<feature type="region of interest" description="Disordered" evidence="1">
    <location>
        <begin position="1"/>
        <end position="68"/>
    </location>
</feature>